<sequence>MESTRALRASPRVGVRMSDHATAGGKIQVAHLDQKELIDLFPVGLKPLTSHTETDLQALFKELKRCRDRGYALSREESTEGISAISVPIQNSHQRTVAALSVVAPSSRLPHTRFNPMIRMLAEVAATVRSSI</sequence>
<evidence type="ECO:0000313" key="2">
    <source>
        <dbReference type="EMBL" id="WFP15926.1"/>
    </source>
</evidence>
<dbReference type="EMBL" id="CP121252">
    <property type="protein sequence ID" value="WFP15926.1"/>
    <property type="molecule type" value="Genomic_DNA"/>
</dbReference>
<dbReference type="Proteomes" id="UP001219037">
    <property type="component" value="Chromosome"/>
</dbReference>
<dbReference type="PANTHER" id="PTHR30136:SF35">
    <property type="entry name" value="HTH-TYPE TRANSCRIPTIONAL REGULATOR RV1719"/>
    <property type="match status" value="1"/>
</dbReference>
<dbReference type="SUPFAM" id="SSF55781">
    <property type="entry name" value="GAF domain-like"/>
    <property type="match status" value="1"/>
</dbReference>
<feature type="domain" description="IclR-ED" evidence="1">
    <location>
        <begin position="1"/>
        <end position="132"/>
    </location>
</feature>
<evidence type="ECO:0000313" key="3">
    <source>
        <dbReference type="Proteomes" id="UP001219037"/>
    </source>
</evidence>
<name>A0ABY8H4R9_9MICC</name>
<gene>
    <name evidence="2" type="ORF">P8192_11040</name>
</gene>
<dbReference type="Gene3D" id="3.30.450.40">
    <property type="match status" value="1"/>
</dbReference>
<dbReference type="InterPro" id="IPR050707">
    <property type="entry name" value="HTH_MetabolicPath_Reg"/>
</dbReference>
<dbReference type="PANTHER" id="PTHR30136">
    <property type="entry name" value="HELIX-TURN-HELIX TRANSCRIPTIONAL REGULATOR, ICLR FAMILY"/>
    <property type="match status" value="1"/>
</dbReference>
<proteinExistence type="predicted"/>
<organism evidence="2 3">
    <name type="scientific">Citricoccus muralis</name>
    <dbReference type="NCBI Taxonomy" id="169134"/>
    <lineage>
        <taxon>Bacteria</taxon>
        <taxon>Bacillati</taxon>
        <taxon>Actinomycetota</taxon>
        <taxon>Actinomycetes</taxon>
        <taxon>Micrococcales</taxon>
        <taxon>Micrococcaceae</taxon>
        <taxon>Citricoccus</taxon>
    </lineage>
</organism>
<dbReference type="Pfam" id="PF01614">
    <property type="entry name" value="IclR_C"/>
    <property type="match status" value="1"/>
</dbReference>
<dbReference type="InterPro" id="IPR014757">
    <property type="entry name" value="Tscrpt_reg_IclR_C"/>
</dbReference>
<evidence type="ECO:0000259" key="1">
    <source>
        <dbReference type="PROSITE" id="PS51078"/>
    </source>
</evidence>
<accession>A0ABY8H4R9</accession>
<protein>
    <submittedName>
        <fullName evidence="2">IclR family transcriptional regulator C-terminal domain-containing protein</fullName>
    </submittedName>
</protein>
<reference evidence="2 3" key="1">
    <citation type="submission" date="2023-04" db="EMBL/GenBank/DDBJ databases">
        <title>Funneling lignin-derived compounds into biodiesel using alkali-halophilic Citricoccus sp. P2.</title>
        <authorList>
            <person name="Luo C.-B."/>
        </authorList>
    </citation>
    <scope>NUCLEOTIDE SEQUENCE [LARGE SCALE GENOMIC DNA]</scope>
    <source>
        <strain evidence="2 3">P2</strain>
    </source>
</reference>
<dbReference type="InterPro" id="IPR029016">
    <property type="entry name" value="GAF-like_dom_sf"/>
</dbReference>
<keyword evidence="3" id="KW-1185">Reference proteome</keyword>
<dbReference type="PROSITE" id="PS51078">
    <property type="entry name" value="ICLR_ED"/>
    <property type="match status" value="1"/>
</dbReference>